<keyword evidence="2" id="KW-1185">Reference proteome</keyword>
<sequence>MSKQIAARMLGDDYQALYFWLKVCEMFQPHNNIEKVGYEYDQIKAFDDVVVFYNEKVPDKSMTPIVADYFQLKFHVTNSEYFTYENLMDPKAINATSVSILQRIHNAQKEFTPTGEHIRFYIVTPWHPHPDDALKELISNEDGQIRLDKLSQGGPRSKFGKVREAWKDHLGVATDDELMTALKPVRFNLGTRTITELQAQLNESLLINGFKPISNTLSLIHI</sequence>
<dbReference type="RefSeq" id="WP_379596907.1">
    <property type="nucleotide sequence ID" value="NZ_JBHUDE010000036.1"/>
</dbReference>
<dbReference type="EMBL" id="JBHUDE010000036">
    <property type="protein sequence ID" value="MFD1607498.1"/>
    <property type="molecule type" value="Genomic_DNA"/>
</dbReference>
<proteinExistence type="predicted"/>
<gene>
    <name evidence="1" type="ORF">ACFSBH_07520</name>
</gene>
<organism evidence="1 2">
    <name type="scientific">Oceanobacillus luteolus</name>
    <dbReference type="NCBI Taxonomy" id="1274358"/>
    <lineage>
        <taxon>Bacteria</taxon>
        <taxon>Bacillati</taxon>
        <taxon>Bacillota</taxon>
        <taxon>Bacilli</taxon>
        <taxon>Bacillales</taxon>
        <taxon>Bacillaceae</taxon>
        <taxon>Oceanobacillus</taxon>
    </lineage>
</organism>
<dbReference type="Proteomes" id="UP001597221">
    <property type="component" value="Unassembled WGS sequence"/>
</dbReference>
<protein>
    <submittedName>
        <fullName evidence="1">Uncharacterized protein</fullName>
    </submittedName>
</protein>
<name>A0ABW4HPH4_9BACI</name>
<accession>A0ABW4HPH4</accession>
<comment type="caution">
    <text evidence="1">The sequence shown here is derived from an EMBL/GenBank/DDBJ whole genome shotgun (WGS) entry which is preliminary data.</text>
</comment>
<evidence type="ECO:0000313" key="1">
    <source>
        <dbReference type="EMBL" id="MFD1607498.1"/>
    </source>
</evidence>
<evidence type="ECO:0000313" key="2">
    <source>
        <dbReference type="Proteomes" id="UP001597221"/>
    </source>
</evidence>
<reference evidence="2" key="1">
    <citation type="journal article" date="2019" name="Int. J. Syst. Evol. Microbiol.">
        <title>The Global Catalogue of Microorganisms (GCM) 10K type strain sequencing project: providing services to taxonomists for standard genome sequencing and annotation.</title>
        <authorList>
            <consortium name="The Broad Institute Genomics Platform"/>
            <consortium name="The Broad Institute Genome Sequencing Center for Infectious Disease"/>
            <person name="Wu L."/>
            <person name="Ma J."/>
        </authorList>
    </citation>
    <scope>NUCLEOTIDE SEQUENCE [LARGE SCALE GENOMIC DNA]</scope>
    <source>
        <strain evidence="2">CGMCC 1.12376</strain>
    </source>
</reference>